<keyword evidence="3 6" id="KW-0808">Transferase</keyword>
<evidence type="ECO:0000259" key="7">
    <source>
        <dbReference type="Pfam" id="PF01923"/>
    </source>
</evidence>
<dbReference type="InterPro" id="IPR036451">
    <property type="entry name" value="CblAdoTrfase-like_sf"/>
</dbReference>
<dbReference type="SUPFAM" id="SSF89028">
    <property type="entry name" value="Cobalamin adenosyltransferase-like"/>
    <property type="match status" value="1"/>
</dbReference>
<dbReference type="GO" id="GO:0005524">
    <property type="term" value="F:ATP binding"/>
    <property type="evidence" value="ECO:0007669"/>
    <property type="project" value="UniProtKB-UniRule"/>
</dbReference>
<dbReference type="GO" id="GO:0009236">
    <property type="term" value="P:cobalamin biosynthetic process"/>
    <property type="evidence" value="ECO:0007669"/>
    <property type="project" value="UniProtKB-UniRule"/>
</dbReference>
<dbReference type="UniPathway" id="UPA00148">
    <property type="reaction ID" value="UER00233"/>
</dbReference>
<keyword evidence="6" id="KW-0169">Cobalamin biosynthesis</keyword>
<proteinExistence type="inferred from homology"/>
<comment type="pathway">
    <text evidence="6">Cofactor biosynthesis; adenosylcobalamin biosynthesis; adenosylcobalamin from cob(II)yrinate a,c-diamide: step 2/7.</text>
</comment>
<gene>
    <name evidence="8" type="ORF">A3B74_00170</name>
</gene>
<keyword evidence="5 6" id="KW-0067">ATP-binding</keyword>
<dbReference type="PANTHER" id="PTHR12213:SF0">
    <property type="entry name" value="CORRINOID ADENOSYLTRANSFERASE MMAB"/>
    <property type="match status" value="1"/>
</dbReference>
<comment type="similarity">
    <text evidence="1 6">Belongs to the Cob(I)alamin adenosyltransferase family.</text>
</comment>
<evidence type="ECO:0000256" key="1">
    <source>
        <dbReference type="ARBA" id="ARBA00007487"/>
    </source>
</evidence>
<dbReference type="FunFam" id="1.20.1200.10:FF:000001">
    <property type="entry name" value="Cob(I)yrinic acid a,c-diamide adenosyltransferase"/>
    <property type="match status" value="1"/>
</dbReference>
<comment type="catalytic activity">
    <reaction evidence="6">
        <text>2 cob(II)yrinate a,c diamide + reduced [electron-transfer flavoprotein] + 2 ATP = 2 adenosylcob(III)yrinate a,c-diamide + 2 triphosphate + oxidized [electron-transfer flavoprotein] + 3 H(+)</text>
        <dbReference type="Rhea" id="RHEA:11528"/>
        <dbReference type="Rhea" id="RHEA-COMP:10685"/>
        <dbReference type="Rhea" id="RHEA-COMP:10686"/>
        <dbReference type="ChEBI" id="CHEBI:15378"/>
        <dbReference type="ChEBI" id="CHEBI:18036"/>
        <dbReference type="ChEBI" id="CHEBI:30616"/>
        <dbReference type="ChEBI" id="CHEBI:57692"/>
        <dbReference type="ChEBI" id="CHEBI:58307"/>
        <dbReference type="ChEBI" id="CHEBI:58503"/>
        <dbReference type="ChEBI" id="CHEBI:58537"/>
        <dbReference type="EC" id="2.5.1.17"/>
    </reaction>
</comment>
<evidence type="ECO:0000256" key="5">
    <source>
        <dbReference type="ARBA" id="ARBA00022840"/>
    </source>
</evidence>
<name>A0A1G2ATE4_9BACT</name>
<dbReference type="Gene3D" id="1.20.1200.10">
    <property type="entry name" value="Cobalamin adenosyltransferase-like"/>
    <property type="match status" value="1"/>
</dbReference>
<evidence type="ECO:0000313" key="9">
    <source>
        <dbReference type="Proteomes" id="UP000177165"/>
    </source>
</evidence>
<feature type="domain" description="Cobalamin adenosyltransferase-like" evidence="7">
    <location>
        <begin position="15"/>
        <end position="186"/>
    </location>
</feature>
<dbReference type="EC" id="2.5.1.17" evidence="6"/>
<dbReference type="AlphaFoldDB" id="A0A1G2ATE4"/>
<dbReference type="STRING" id="1798540.A3B74_00170"/>
<evidence type="ECO:0000256" key="4">
    <source>
        <dbReference type="ARBA" id="ARBA00022741"/>
    </source>
</evidence>
<accession>A0A1G2ATE4</accession>
<comment type="catalytic activity">
    <reaction evidence="6">
        <text>2 cob(II)alamin + reduced [electron-transfer flavoprotein] + 2 ATP = 2 adenosylcob(III)alamin + 2 triphosphate + oxidized [electron-transfer flavoprotein] + 3 H(+)</text>
        <dbReference type="Rhea" id="RHEA:28671"/>
        <dbReference type="Rhea" id="RHEA-COMP:10685"/>
        <dbReference type="Rhea" id="RHEA-COMP:10686"/>
        <dbReference type="ChEBI" id="CHEBI:15378"/>
        <dbReference type="ChEBI" id="CHEBI:16304"/>
        <dbReference type="ChEBI" id="CHEBI:18036"/>
        <dbReference type="ChEBI" id="CHEBI:18408"/>
        <dbReference type="ChEBI" id="CHEBI:30616"/>
        <dbReference type="ChEBI" id="CHEBI:57692"/>
        <dbReference type="ChEBI" id="CHEBI:58307"/>
        <dbReference type="EC" id="2.5.1.17"/>
    </reaction>
</comment>
<reference evidence="8 9" key="1">
    <citation type="journal article" date="2016" name="Nat. Commun.">
        <title>Thousands of microbial genomes shed light on interconnected biogeochemical processes in an aquifer system.</title>
        <authorList>
            <person name="Anantharaman K."/>
            <person name="Brown C.T."/>
            <person name="Hug L.A."/>
            <person name="Sharon I."/>
            <person name="Castelle C.J."/>
            <person name="Probst A.J."/>
            <person name="Thomas B.C."/>
            <person name="Singh A."/>
            <person name="Wilkins M.J."/>
            <person name="Karaoz U."/>
            <person name="Brodie E.L."/>
            <person name="Williams K.H."/>
            <person name="Hubbard S.S."/>
            <person name="Banfield J.F."/>
        </authorList>
    </citation>
    <scope>NUCLEOTIDE SEQUENCE [LARGE SCALE GENOMIC DNA]</scope>
</reference>
<dbReference type="EMBL" id="MHKB01000009">
    <property type="protein sequence ID" value="OGY79257.1"/>
    <property type="molecule type" value="Genomic_DNA"/>
</dbReference>
<dbReference type="NCBIfam" id="TIGR00636">
    <property type="entry name" value="PduO_Nterm"/>
    <property type="match status" value="1"/>
</dbReference>
<evidence type="ECO:0000256" key="2">
    <source>
        <dbReference type="ARBA" id="ARBA00011233"/>
    </source>
</evidence>
<sequence>MNARTSHQRVFRSRIYTKTGDRGMTGLFGSKRVSKNTLRIHAYGSVDELNTCIGYLIALLATERLLDKSARGQLSKELQNIQRTLFVIGAQLATPQDATLSIPRITEQVVRDIEQGIDVRDAQLAPLTHFLLPSGTPAASWCHVVRTVCRRVERDLVALHEQEPVSEVLLQYMNRLSDYFFVVARFLNQQAGVSESEWRTHTK</sequence>
<evidence type="ECO:0000313" key="8">
    <source>
        <dbReference type="EMBL" id="OGY79257.1"/>
    </source>
</evidence>
<dbReference type="GO" id="GO:0008817">
    <property type="term" value="F:corrinoid adenosyltransferase activity"/>
    <property type="evidence" value="ECO:0007669"/>
    <property type="project" value="UniProtKB-UniRule"/>
</dbReference>
<dbReference type="PANTHER" id="PTHR12213">
    <property type="entry name" value="CORRINOID ADENOSYLTRANSFERASE"/>
    <property type="match status" value="1"/>
</dbReference>
<organism evidence="8 9">
    <name type="scientific">Candidatus Kerfeldbacteria bacterium RIFCSPHIGHO2_02_FULL_42_14</name>
    <dbReference type="NCBI Taxonomy" id="1798540"/>
    <lineage>
        <taxon>Bacteria</taxon>
        <taxon>Candidatus Kerfeldiibacteriota</taxon>
    </lineage>
</organism>
<dbReference type="InterPro" id="IPR029499">
    <property type="entry name" value="PduO-typ"/>
</dbReference>
<dbReference type="Proteomes" id="UP000177165">
    <property type="component" value="Unassembled WGS sequence"/>
</dbReference>
<keyword evidence="4 6" id="KW-0547">Nucleotide-binding</keyword>
<dbReference type="Pfam" id="PF01923">
    <property type="entry name" value="Cob_adeno_trans"/>
    <property type="match status" value="1"/>
</dbReference>
<evidence type="ECO:0000256" key="3">
    <source>
        <dbReference type="ARBA" id="ARBA00022679"/>
    </source>
</evidence>
<comment type="subunit">
    <text evidence="2">Homotrimer.</text>
</comment>
<dbReference type="InterPro" id="IPR016030">
    <property type="entry name" value="CblAdoTrfase-like"/>
</dbReference>
<evidence type="ECO:0000256" key="6">
    <source>
        <dbReference type="RuleBase" id="RU366026"/>
    </source>
</evidence>
<comment type="caution">
    <text evidence="8">The sequence shown here is derived from an EMBL/GenBank/DDBJ whole genome shotgun (WGS) entry which is preliminary data.</text>
</comment>
<protein>
    <recommendedName>
        <fullName evidence="6">Corrinoid adenosyltransferase</fullName>
        <ecNumber evidence="6">2.5.1.17</ecNumber>
    </recommendedName>
    <alternativeName>
        <fullName evidence="6">Cob(II)alamin adenosyltransferase</fullName>
    </alternativeName>
    <alternativeName>
        <fullName evidence="6">Cob(II)yrinic acid a,c-diamide adenosyltransferase</fullName>
    </alternativeName>
    <alternativeName>
        <fullName evidence="6">Cobinamide/cobalamin adenosyltransferase</fullName>
    </alternativeName>
</protein>